<evidence type="ECO:0000313" key="2">
    <source>
        <dbReference type="Proteomes" id="UP000011863"/>
    </source>
</evidence>
<reference evidence="1 2" key="1">
    <citation type="journal article" date="2013" name="Int. J. Syst. Evol. Microbiol.">
        <title>Ilumatobacter nonamiense sp. nov. and Ilumatobacter coccineum sp. nov., isolated from seashore sand.</title>
        <authorList>
            <person name="Matsumoto A."/>
            <person name="Kasai H."/>
            <person name="Matsuo Y."/>
            <person name="Shizuri Y."/>
            <person name="Ichikawa N."/>
            <person name="Fujita N."/>
            <person name="Omura S."/>
            <person name="Takahashi Y."/>
        </authorList>
    </citation>
    <scope>NUCLEOTIDE SEQUENCE [LARGE SCALE GENOMIC DNA]</scope>
    <source>
        <strain evidence="2">NBRC 103263 / KCTC 29153 / YM16-304</strain>
    </source>
</reference>
<sequence>MTTSSMSTLADRWSTTLAAARPWTPPARRTVVVAPHPDDESLSSGGLIATQRARGLDVIVVAVTDGDAAYDPAGDPALAATRRSEQRAALRELNVAPSATHRLGLPDGRVSEHESALVDALLDIVRPDDLVVTTWTNDGHPDHEACGRAALAVADARSATLVFSLFWTWHWRSSDVFDGCELVALDLGPSAAAAKRDAIRCHVSQFQAGDGVAPILDESTVEPAEWLAEYFVSANVERSDRREVGS</sequence>
<protein>
    <recommendedName>
        <fullName evidence="3">Hydrolase</fullName>
    </recommendedName>
</protein>
<dbReference type="InterPro" id="IPR003737">
    <property type="entry name" value="GlcNAc_PI_deacetylase-related"/>
</dbReference>
<dbReference type="PANTHER" id="PTHR12993:SF29">
    <property type="entry name" value="BLR3841 PROTEIN"/>
    <property type="match status" value="1"/>
</dbReference>
<name>A0A6C7EET0_ILUCY</name>
<evidence type="ECO:0008006" key="3">
    <source>
        <dbReference type="Google" id="ProtNLM"/>
    </source>
</evidence>
<keyword evidence="2" id="KW-1185">Reference proteome</keyword>
<proteinExistence type="predicted"/>
<gene>
    <name evidence="1" type="ORF">YM304_32410</name>
</gene>
<dbReference type="Pfam" id="PF02585">
    <property type="entry name" value="PIG-L"/>
    <property type="match status" value="1"/>
</dbReference>
<dbReference type="GO" id="GO:0016811">
    <property type="term" value="F:hydrolase activity, acting on carbon-nitrogen (but not peptide) bonds, in linear amides"/>
    <property type="evidence" value="ECO:0007669"/>
    <property type="project" value="TreeGrafter"/>
</dbReference>
<organism evidence="1 2">
    <name type="scientific">Ilumatobacter coccineus (strain NBRC 103263 / KCTC 29153 / YM16-304)</name>
    <dbReference type="NCBI Taxonomy" id="1313172"/>
    <lineage>
        <taxon>Bacteria</taxon>
        <taxon>Bacillati</taxon>
        <taxon>Actinomycetota</taxon>
        <taxon>Acidimicrobiia</taxon>
        <taxon>Acidimicrobiales</taxon>
        <taxon>Ilumatobacteraceae</taxon>
        <taxon>Ilumatobacter</taxon>
    </lineage>
</organism>
<dbReference type="Gene3D" id="3.40.50.10320">
    <property type="entry name" value="LmbE-like"/>
    <property type="match status" value="1"/>
</dbReference>
<dbReference type="OrthoDB" id="116799at2"/>
<dbReference type="Proteomes" id="UP000011863">
    <property type="component" value="Chromosome"/>
</dbReference>
<dbReference type="KEGG" id="aym:YM304_32410"/>
<dbReference type="EMBL" id="AP012057">
    <property type="protein sequence ID" value="BAN03555.1"/>
    <property type="molecule type" value="Genomic_DNA"/>
</dbReference>
<evidence type="ECO:0000313" key="1">
    <source>
        <dbReference type="EMBL" id="BAN03555.1"/>
    </source>
</evidence>
<dbReference type="PANTHER" id="PTHR12993">
    <property type="entry name" value="N-ACETYLGLUCOSAMINYL-PHOSPHATIDYLINOSITOL DE-N-ACETYLASE-RELATED"/>
    <property type="match status" value="1"/>
</dbReference>
<accession>A0A6C7EET0</accession>
<dbReference type="InterPro" id="IPR024078">
    <property type="entry name" value="LmbE-like_dom_sf"/>
</dbReference>
<dbReference type="GO" id="GO:0016137">
    <property type="term" value="P:glycoside metabolic process"/>
    <property type="evidence" value="ECO:0007669"/>
    <property type="project" value="UniProtKB-ARBA"/>
</dbReference>
<dbReference type="SUPFAM" id="SSF102588">
    <property type="entry name" value="LmbE-like"/>
    <property type="match status" value="1"/>
</dbReference>
<dbReference type="AlphaFoldDB" id="A0A6C7EET0"/>